<accession>A0A2I0KVE9</accession>
<gene>
    <name evidence="1" type="ORF">CRG98_007190</name>
</gene>
<dbReference type="AlphaFoldDB" id="A0A2I0KVE9"/>
<evidence type="ECO:0000313" key="2">
    <source>
        <dbReference type="Proteomes" id="UP000233551"/>
    </source>
</evidence>
<comment type="caution">
    <text evidence="1">The sequence shown here is derived from an EMBL/GenBank/DDBJ whole genome shotgun (WGS) entry which is preliminary data.</text>
</comment>
<protein>
    <submittedName>
        <fullName evidence="1">Uncharacterized protein</fullName>
    </submittedName>
</protein>
<name>A0A2I0KVE9_PUNGR</name>
<dbReference type="Proteomes" id="UP000233551">
    <property type="component" value="Unassembled WGS sequence"/>
</dbReference>
<evidence type="ECO:0000313" key="1">
    <source>
        <dbReference type="EMBL" id="PKI72444.1"/>
    </source>
</evidence>
<organism evidence="1 2">
    <name type="scientific">Punica granatum</name>
    <name type="common">Pomegranate</name>
    <dbReference type="NCBI Taxonomy" id="22663"/>
    <lineage>
        <taxon>Eukaryota</taxon>
        <taxon>Viridiplantae</taxon>
        <taxon>Streptophyta</taxon>
        <taxon>Embryophyta</taxon>
        <taxon>Tracheophyta</taxon>
        <taxon>Spermatophyta</taxon>
        <taxon>Magnoliopsida</taxon>
        <taxon>eudicotyledons</taxon>
        <taxon>Gunneridae</taxon>
        <taxon>Pentapetalae</taxon>
        <taxon>rosids</taxon>
        <taxon>malvids</taxon>
        <taxon>Myrtales</taxon>
        <taxon>Lythraceae</taxon>
        <taxon>Punica</taxon>
    </lineage>
</organism>
<dbReference type="EMBL" id="PGOL01000327">
    <property type="protein sequence ID" value="PKI72444.1"/>
    <property type="molecule type" value="Genomic_DNA"/>
</dbReference>
<reference evidence="1 2" key="1">
    <citation type="submission" date="2017-11" db="EMBL/GenBank/DDBJ databases">
        <title>De-novo sequencing of pomegranate (Punica granatum L.) genome.</title>
        <authorList>
            <person name="Akparov Z."/>
            <person name="Amiraslanov A."/>
            <person name="Hajiyeva S."/>
            <person name="Abbasov M."/>
            <person name="Kaur K."/>
            <person name="Hamwieh A."/>
            <person name="Solovyev V."/>
            <person name="Salamov A."/>
            <person name="Braich B."/>
            <person name="Kosarev P."/>
            <person name="Mahmoud A."/>
            <person name="Hajiyev E."/>
            <person name="Babayeva S."/>
            <person name="Izzatullayeva V."/>
            <person name="Mammadov A."/>
            <person name="Mammadov A."/>
            <person name="Sharifova S."/>
            <person name="Ojaghi J."/>
            <person name="Eynullazada K."/>
            <person name="Bayramov B."/>
            <person name="Abdulazimova A."/>
            <person name="Shahmuradov I."/>
        </authorList>
    </citation>
    <scope>NUCLEOTIDE SEQUENCE [LARGE SCALE GENOMIC DNA]</scope>
    <source>
        <strain evidence="2">cv. AG2017</strain>
        <tissue evidence="1">Leaf</tissue>
    </source>
</reference>
<sequence>MGHSLCFSELNVGDGIRCVPCRGSAILDKVSVRIVIDKFMLIWRKGRDVDFAAIGRGSRTEGGLEGGVRPKIAVEELRRVDVKVSRFLRDFGSSTGVPSLEVAPRTWSIFRWSSSLVDPTVGVRSSRGSMKPGSREFERIEFDRSLVGNRGLDVVCLMIRGHELSLVGTKNGGSTT</sequence>
<proteinExistence type="predicted"/>
<keyword evidence="2" id="KW-1185">Reference proteome</keyword>